<dbReference type="AlphaFoldDB" id="A0A2U1V6H7"/>
<accession>A0A2U1V6H7</accession>
<keyword evidence="3" id="KW-1185">Reference proteome</keyword>
<dbReference type="InterPro" id="IPR009506">
    <property type="entry name" value="YjiS-like"/>
</dbReference>
<feature type="domain" description="YjiS-like" evidence="1">
    <location>
        <begin position="59"/>
        <end position="85"/>
    </location>
</feature>
<dbReference type="EMBL" id="PDOA01000003">
    <property type="protein sequence ID" value="PWC29519.1"/>
    <property type="molecule type" value="Genomic_DNA"/>
</dbReference>
<sequence length="111" mass="12312">MEPRITKPEFDSAIPAAAFNMDEARSVALAAMRARDEAIGLWIRKALTRAYRAVVEYPQRRRVQNELSLMTDRELSDIGLSRGEISRVFDGDFEAQASRAANAPANSRSAA</sequence>
<organism evidence="2 3">
    <name type="scientific">Teichococcus aestuarii</name>
    <dbReference type="NCBI Taxonomy" id="568898"/>
    <lineage>
        <taxon>Bacteria</taxon>
        <taxon>Pseudomonadati</taxon>
        <taxon>Pseudomonadota</taxon>
        <taxon>Alphaproteobacteria</taxon>
        <taxon>Acetobacterales</taxon>
        <taxon>Roseomonadaceae</taxon>
        <taxon>Roseomonas</taxon>
    </lineage>
</organism>
<proteinExistence type="predicted"/>
<dbReference type="RefSeq" id="WP_219929698.1">
    <property type="nucleotide sequence ID" value="NZ_JBHSCH010000006.1"/>
</dbReference>
<comment type="caution">
    <text evidence="2">The sequence shown here is derived from an EMBL/GenBank/DDBJ whole genome shotgun (WGS) entry which is preliminary data.</text>
</comment>
<evidence type="ECO:0000259" key="1">
    <source>
        <dbReference type="Pfam" id="PF06568"/>
    </source>
</evidence>
<dbReference type="Proteomes" id="UP000245048">
    <property type="component" value="Unassembled WGS sequence"/>
</dbReference>
<gene>
    <name evidence="2" type="ORF">CR165_06105</name>
</gene>
<reference evidence="3" key="1">
    <citation type="submission" date="2017-10" db="EMBL/GenBank/DDBJ databases">
        <authorList>
            <person name="Toshchakov S.V."/>
            <person name="Goeva M.A."/>
        </authorList>
    </citation>
    <scope>NUCLEOTIDE SEQUENCE [LARGE SCALE GENOMIC DNA]</scope>
    <source>
        <strain evidence="3">JR1/69-1-13</strain>
    </source>
</reference>
<dbReference type="Pfam" id="PF06568">
    <property type="entry name" value="YjiS-like"/>
    <property type="match status" value="1"/>
</dbReference>
<name>A0A2U1V6H7_9PROT</name>
<evidence type="ECO:0000313" key="2">
    <source>
        <dbReference type="EMBL" id="PWC29519.1"/>
    </source>
</evidence>
<evidence type="ECO:0000313" key="3">
    <source>
        <dbReference type="Proteomes" id="UP000245048"/>
    </source>
</evidence>
<protein>
    <recommendedName>
        <fullName evidence="1">YjiS-like domain-containing protein</fullName>
    </recommendedName>
</protein>